<dbReference type="PIRSF" id="PIRSF017535">
    <property type="entry name" value="VPS28"/>
    <property type="match status" value="1"/>
</dbReference>
<accession>A0A8S1FA18</accession>
<dbReference type="Pfam" id="PF03997">
    <property type="entry name" value="VPS28"/>
    <property type="match status" value="1"/>
</dbReference>
<evidence type="ECO:0000256" key="2">
    <source>
        <dbReference type="ARBA" id="ARBA00022448"/>
    </source>
</evidence>
<protein>
    <recommendedName>
        <fullName evidence="7">Vacuolar protein sorting-associated protein 28 homolog</fullName>
    </recommendedName>
</protein>
<dbReference type="InterPro" id="IPR017899">
    <property type="entry name" value="VPS28_C"/>
</dbReference>
<name>A0A8S1FA18_9PELO</name>
<dbReference type="PANTHER" id="PTHR12937">
    <property type="entry name" value="VACUOLAR PROTEIN SORTING 28, ISOFORM 2 VPS28"/>
    <property type="match status" value="1"/>
</dbReference>
<evidence type="ECO:0000256" key="8">
    <source>
        <dbReference type="PROSITE-ProRule" id="PRU00642"/>
    </source>
</evidence>
<dbReference type="PANTHER" id="PTHR12937:SF0">
    <property type="entry name" value="VACUOLAR PROTEIN SORTING-ASSOCIATED PROTEIN 28 HOMOLOG"/>
    <property type="match status" value="1"/>
</dbReference>
<dbReference type="InterPro" id="IPR037202">
    <property type="entry name" value="ESCRT_assembly_dom"/>
</dbReference>
<comment type="function">
    <text evidence="7">Component of the ESCRT-I complex (endosomal sorting complex required for transport I), a regulator of vesicular trafficking process.</text>
</comment>
<dbReference type="GO" id="GO:0043328">
    <property type="term" value="P:protein transport to vacuole involved in ubiquitin-dependent protein catabolic process via the multivesicular body sorting pathway"/>
    <property type="evidence" value="ECO:0007669"/>
    <property type="project" value="TreeGrafter"/>
</dbReference>
<comment type="similarity">
    <text evidence="7 8">Belongs to the VPS28 family.</text>
</comment>
<feature type="domain" description="VPS28 C-terminal" evidence="9">
    <location>
        <begin position="107"/>
        <end position="203"/>
    </location>
</feature>
<comment type="function">
    <text evidence="5">Component of the ESCRT-I complex, a regulator of vesicular trafficking process.</text>
</comment>
<dbReference type="SUPFAM" id="SSF140111">
    <property type="entry name" value="Endosomal sorting complex assembly domain"/>
    <property type="match status" value="1"/>
</dbReference>
<dbReference type="PROSITE" id="PS51310">
    <property type="entry name" value="VPS28_C"/>
    <property type="match status" value="1"/>
</dbReference>
<dbReference type="GO" id="GO:0000813">
    <property type="term" value="C:ESCRT I complex"/>
    <property type="evidence" value="ECO:0007669"/>
    <property type="project" value="UniProtKB-UniRule"/>
</dbReference>
<evidence type="ECO:0000313" key="12">
    <source>
        <dbReference type="Proteomes" id="UP000494206"/>
    </source>
</evidence>
<evidence type="ECO:0000256" key="4">
    <source>
        <dbReference type="ARBA" id="ARBA00022927"/>
    </source>
</evidence>
<evidence type="ECO:0000256" key="5">
    <source>
        <dbReference type="ARBA" id="ARBA00056039"/>
    </source>
</evidence>
<dbReference type="InterPro" id="IPR037206">
    <property type="entry name" value="VPS28_C_sf"/>
</dbReference>
<gene>
    <name evidence="11" type="ORF">CBOVIS_LOCUS12171</name>
</gene>
<keyword evidence="4 7" id="KW-0653">Protein transport</keyword>
<reference evidence="11 12" key="1">
    <citation type="submission" date="2020-04" db="EMBL/GenBank/DDBJ databases">
        <authorList>
            <person name="Laetsch R D."/>
            <person name="Stevens L."/>
            <person name="Kumar S."/>
            <person name="Blaxter L. M."/>
        </authorList>
    </citation>
    <scope>NUCLEOTIDE SEQUENCE [LARGE SCALE GENOMIC DNA]</scope>
</reference>
<dbReference type="PROSITE" id="PS51313">
    <property type="entry name" value="VPS28_N"/>
    <property type="match status" value="1"/>
</dbReference>
<evidence type="ECO:0000256" key="7">
    <source>
        <dbReference type="PIRNR" id="PIRNR017535"/>
    </source>
</evidence>
<comment type="subcellular location">
    <subcellularLocation>
        <location evidence="1">Endosome</location>
    </subcellularLocation>
</comment>
<dbReference type="InterPro" id="IPR038358">
    <property type="entry name" value="VPS28_N_sf"/>
</dbReference>
<comment type="caution">
    <text evidence="11">The sequence shown here is derived from an EMBL/GenBank/DDBJ whole genome shotgun (WGS) entry which is preliminary data.</text>
</comment>
<keyword evidence="3 7" id="KW-0967">Endosome</keyword>
<comment type="subunit">
    <text evidence="6">Component of the ESCRT-I complex (endosomal sorting complex required for transport I).</text>
</comment>
<evidence type="ECO:0000256" key="6">
    <source>
        <dbReference type="ARBA" id="ARBA00066174"/>
    </source>
</evidence>
<dbReference type="Gene3D" id="1.20.120.1130">
    <property type="match status" value="1"/>
</dbReference>
<dbReference type="EMBL" id="CADEPM010000011">
    <property type="protein sequence ID" value="CAB3410684.1"/>
    <property type="molecule type" value="Genomic_DNA"/>
</dbReference>
<keyword evidence="12" id="KW-1185">Reference proteome</keyword>
<evidence type="ECO:0000256" key="3">
    <source>
        <dbReference type="ARBA" id="ARBA00022753"/>
    </source>
</evidence>
<dbReference type="InterPro" id="IPR017898">
    <property type="entry name" value="VPS28_N"/>
</dbReference>
<dbReference type="GO" id="GO:0044877">
    <property type="term" value="F:protein-containing complex binding"/>
    <property type="evidence" value="ECO:0007669"/>
    <property type="project" value="TreeGrafter"/>
</dbReference>
<sequence>MDDKLMREVRLYDNHSEREQMENLSELFAVLNALECLEKMFSRDHVSADEYKSECFKLIDQYKVAMRLVQGGTNVDEFAKKYRLHCPAALERIREGRPITVKDDQGNLLKNIASIVEIFITCCDQLKLNVRAVDDLYPYLNELYNAINATSRLPNDGNVTSKVKKWHDRLSSMAASDEITDEDARQMAMDLEGAYHAFVKFLHEQKH</sequence>
<evidence type="ECO:0000313" key="11">
    <source>
        <dbReference type="EMBL" id="CAB3410684.1"/>
    </source>
</evidence>
<dbReference type="Proteomes" id="UP000494206">
    <property type="component" value="Unassembled WGS sequence"/>
</dbReference>
<dbReference type="Gene3D" id="1.20.1440.200">
    <property type="match status" value="1"/>
</dbReference>
<evidence type="ECO:0000256" key="1">
    <source>
        <dbReference type="ARBA" id="ARBA00004177"/>
    </source>
</evidence>
<organism evidence="11 12">
    <name type="scientific">Caenorhabditis bovis</name>
    <dbReference type="NCBI Taxonomy" id="2654633"/>
    <lineage>
        <taxon>Eukaryota</taxon>
        <taxon>Metazoa</taxon>
        <taxon>Ecdysozoa</taxon>
        <taxon>Nematoda</taxon>
        <taxon>Chromadorea</taxon>
        <taxon>Rhabditida</taxon>
        <taxon>Rhabditina</taxon>
        <taxon>Rhabditomorpha</taxon>
        <taxon>Rhabditoidea</taxon>
        <taxon>Rhabditidae</taxon>
        <taxon>Peloderinae</taxon>
        <taxon>Caenorhabditis</taxon>
    </lineage>
</organism>
<evidence type="ECO:0000259" key="9">
    <source>
        <dbReference type="PROSITE" id="PS51310"/>
    </source>
</evidence>
<dbReference type="SUPFAM" id="SSF140427">
    <property type="entry name" value="VPS28 C-terminal domain-like"/>
    <property type="match status" value="1"/>
</dbReference>
<feature type="domain" description="VPS28 N-terminal" evidence="10">
    <location>
        <begin position="1"/>
        <end position="103"/>
    </location>
</feature>
<dbReference type="OrthoDB" id="2671at2759"/>
<keyword evidence="2 7" id="KW-0813">Transport</keyword>
<proteinExistence type="inferred from homology"/>
<dbReference type="FunFam" id="1.20.120.1130:FF:000001">
    <property type="entry name" value="Vacuolar protein sorting-associated protein 28 homolog"/>
    <property type="match status" value="1"/>
</dbReference>
<dbReference type="AlphaFoldDB" id="A0A8S1FA18"/>
<evidence type="ECO:0000259" key="10">
    <source>
        <dbReference type="PROSITE" id="PS51313"/>
    </source>
</evidence>
<dbReference type="InterPro" id="IPR007143">
    <property type="entry name" value="Vps28"/>
</dbReference>